<gene>
    <name evidence="1" type="ORF">LX83_000375</name>
</gene>
<protein>
    <submittedName>
        <fullName evidence="1">Uncharacterized protein</fullName>
    </submittedName>
</protein>
<evidence type="ECO:0000313" key="1">
    <source>
        <dbReference type="EMBL" id="MCP2163535.1"/>
    </source>
</evidence>
<dbReference type="EMBL" id="JAMTCK010000001">
    <property type="protein sequence ID" value="MCP2163535.1"/>
    <property type="molecule type" value="Genomic_DNA"/>
</dbReference>
<sequence>MVSSCSAVTDPTSAPLPERAYLIRTTRSSRWSWSYWPCSTGSRARAAATCSGVQSAGLASTSRSAPNRSGVMLRSSVLTSIS</sequence>
<keyword evidence="2" id="KW-1185">Reference proteome</keyword>
<comment type="caution">
    <text evidence="1">The sequence shown here is derived from an EMBL/GenBank/DDBJ whole genome shotgun (WGS) entry which is preliminary data.</text>
</comment>
<reference evidence="1" key="1">
    <citation type="submission" date="2022-06" db="EMBL/GenBank/DDBJ databases">
        <title>Genomic Encyclopedia of Archaeal and Bacterial Type Strains, Phase II (KMG-II): from individual species to whole genera.</title>
        <authorList>
            <person name="Goeker M."/>
        </authorList>
    </citation>
    <scope>NUCLEOTIDE SEQUENCE</scope>
    <source>
        <strain evidence="1">DSM 43935</strain>
    </source>
</reference>
<dbReference type="Proteomes" id="UP001206128">
    <property type="component" value="Unassembled WGS sequence"/>
</dbReference>
<accession>A0AAE3KE68</accession>
<dbReference type="AlphaFoldDB" id="A0AAE3KE68"/>
<evidence type="ECO:0000313" key="2">
    <source>
        <dbReference type="Proteomes" id="UP001206128"/>
    </source>
</evidence>
<proteinExistence type="predicted"/>
<name>A0AAE3KE68_9PSEU</name>
<organism evidence="1 2">
    <name type="scientific">Goodfellowiella coeruleoviolacea</name>
    <dbReference type="NCBI Taxonomy" id="334858"/>
    <lineage>
        <taxon>Bacteria</taxon>
        <taxon>Bacillati</taxon>
        <taxon>Actinomycetota</taxon>
        <taxon>Actinomycetes</taxon>
        <taxon>Pseudonocardiales</taxon>
        <taxon>Pseudonocardiaceae</taxon>
        <taxon>Goodfellowiella</taxon>
    </lineage>
</organism>